<feature type="region of interest" description="Disordered" evidence="3">
    <location>
        <begin position="1"/>
        <end position="20"/>
    </location>
</feature>
<comment type="similarity">
    <text evidence="1">Belongs to the ATP-dependent AMP-binding enzyme family.</text>
</comment>
<reference evidence="7" key="1">
    <citation type="journal article" date="2019" name="Int. J. Syst. Evol. Microbiol.">
        <title>The Global Catalogue of Microorganisms (GCM) 10K type strain sequencing project: providing services to taxonomists for standard genome sequencing and annotation.</title>
        <authorList>
            <consortium name="The Broad Institute Genomics Platform"/>
            <consortium name="The Broad Institute Genome Sequencing Center for Infectious Disease"/>
            <person name="Wu L."/>
            <person name="Ma J."/>
        </authorList>
    </citation>
    <scope>NUCLEOTIDE SEQUENCE [LARGE SCALE GENOMIC DNA]</scope>
    <source>
        <strain evidence="7">CCM 7403</strain>
    </source>
</reference>
<evidence type="ECO:0000256" key="2">
    <source>
        <dbReference type="ARBA" id="ARBA00022598"/>
    </source>
</evidence>
<dbReference type="InterPro" id="IPR000873">
    <property type="entry name" value="AMP-dep_synth/lig_dom"/>
</dbReference>
<accession>A0ABQ1QHJ1</accession>
<dbReference type="InterPro" id="IPR045851">
    <property type="entry name" value="AMP-bd_C_sf"/>
</dbReference>
<dbReference type="CDD" id="cd05917">
    <property type="entry name" value="FACL_like_2"/>
    <property type="match status" value="1"/>
</dbReference>
<keyword evidence="7" id="KW-1185">Reference proteome</keyword>
<proteinExistence type="inferred from homology"/>
<evidence type="ECO:0000313" key="7">
    <source>
        <dbReference type="Proteomes" id="UP000630594"/>
    </source>
</evidence>
<dbReference type="InterPro" id="IPR020845">
    <property type="entry name" value="AMP-binding_CS"/>
</dbReference>
<gene>
    <name evidence="6" type="ORF">GCM10007231_27820</name>
</gene>
<dbReference type="PANTHER" id="PTHR43201">
    <property type="entry name" value="ACYL-COA SYNTHETASE"/>
    <property type="match status" value="1"/>
</dbReference>
<dbReference type="Proteomes" id="UP000630594">
    <property type="component" value="Unassembled WGS sequence"/>
</dbReference>
<dbReference type="EMBL" id="BMCK01000004">
    <property type="protein sequence ID" value="GGD26821.1"/>
    <property type="molecule type" value="Genomic_DNA"/>
</dbReference>
<dbReference type="SUPFAM" id="SSF56801">
    <property type="entry name" value="Acetyl-CoA synthetase-like"/>
    <property type="match status" value="1"/>
</dbReference>
<dbReference type="Pfam" id="PF00501">
    <property type="entry name" value="AMP-binding"/>
    <property type="match status" value="1"/>
</dbReference>
<protein>
    <submittedName>
        <fullName evidence="6">Fatty-acyl-CoA synthase</fullName>
    </submittedName>
</protein>
<dbReference type="InterPro" id="IPR025110">
    <property type="entry name" value="AMP-bd_C"/>
</dbReference>
<dbReference type="RefSeq" id="WP_188422141.1">
    <property type="nucleotide sequence ID" value="NZ_BMCK01000004.1"/>
</dbReference>
<sequence>MTDSTTVPSALPSHDAGPTDTPLLESTIGDNFDEVAARFPTREALVDVAQGRRWTYAELREDVDRLARAFLVSGVRTGDRVGIWAPNCAEWTLTQFATAKIGAILVTINPSYRAHELAYVLNQAGVSTLVAVPSFRSSDYAAMIEEVRHDARALERVHLIGTGSWDDLLAGADDLSAEQLSVVQMSLEPNDPINIQYTSGTTGFPKGATLSHRNILNNGFFVGELCDYTEEDRVCIPVPFYHCFGMVMGNLACTTHGACMVIPAPGFDAETTLRAVQDERCTSLYGVPTMFIAEWNLPNFEEFDLSTVRTGIMAGSPCPAELMKKLIASGIEEMTIAYGMTETSPVSTQNRTDDTFEQKTGTVGRVGPHLEIKIVDPTGETVPRGVAGEFLTKGYSVMLGYWDEPEKTAEAVEDGWMHTGDIGVMDDDGFVRITGRIKDMVIRGGENVYPREIEEFLYTHPDIVDAQVIGVPDERYGEELCAWVQLREGAEPLDADRLREFCTGQLAHYKIPRYVEVVEEFPMTVTGKVRKVEMRQTMARKLGLVN</sequence>
<evidence type="ECO:0000256" key="1">
    <source>
        <dbReference type="ARBA" id="ARBA00006432"/>
    </source>
</evidence>
<evidence type="ECO:0000313" key="6">
    <source>
        <dbReference type="EMBL" id="GGD26821.1"/>
    </source>
</evidence>
<evidence type="ECO:0000259" key="4">
    <source>
        <dbReference type="Pfam" id="PF00501"/>
    </source>
</evidence>
<dbReference type="PANTHER" id="PTHR43201:SF5">
    <property type="entry name" value="MEDIUM-CHAIN ACYL-COA LIGASE ACSF2, MITOCHONDRIAL"/>
    <property type="match status" value="1"/>
</dbReference>
<dbReference type="Gene3D" id="3.30.300.30">
    <property type="match status" value="1"/>
</dbReference>
<evidence type="ECO:0000259" key="5">
    <source>
        <dbReference type="Pfam" id="PF13193"/>
    </source>
</evidence>
<name>A0ABQ1QHJ1_9ACTN</name>
<comment type="caution">
    <text evidence="6">The sequence shown here is derived from an EMBL/GenBank/DDBJ whole genome shotgun (WGS) entry which is preliminary data.</text>
</comment>
<dbReference type="Pfam" id="PF13193">
    <property type="entry name" value="AMP-binding_C"/>
    <property type="match status" value="1"/>
</dbReference>
<organism evidence="6 7">
    <name type="scientific">Nocardioides daphniae</name>
    <dbReference type="NCBI Taxonomy" id="402297"/>
    <lineage>
        <taxon>Bacteria</taxon>
        <taxon>Bacillati</taxon>
        <taxon>Actinomycetota</taxon>
        <taxon>Actinomycetes</taxon>
        <taxon>Propionibacteriales</taxon>
        <taxon>Nocardioidaceae</taxon>
        <taxon>Nocardioides</taxon>
    </lineage>
</organism>
<feature type="domain" description="AMP-dependent synthetase/ligase" evidence="4">
    <location>
        <begin position="32"/>
        <end position="402"/>
    </location>
</feature>
<keyword evidence="2" id="KW-0436">Ligase</keyword>
<feature type="domain" description="AMP-binding enzyme C-terminal" evidence="5">
    <location>
        <begin position="452"/>
        <end position="528"/>
    </location>
</feature>
<evidence type="ECO:0000256" key="3">
    <source>
        <dbReference type="SAM" id="MobiDB-lite"/>
    </source>
</evidence>
<dbReference type="Gene3D" id="3.40.50.12780">
    <property type="entry name" value="N-terminal domain of ligase-like"/>
    <property type="match status" value="1"/>
</dbReference>
<dbReference type="PROSITE" id="PS00455">
    <property type="entry name" value="AMP_BINDING"/>
    <property type="match status" value="1"/>
</dbReference>
<dbReference type="InterPro" id="IPR042099">
    <property type="entry name" value="ANL_N_sf"/>
</dbReference>